<dbReference type="eggNOG" id="ENOG502S52G">
    <property type="taxonomic scope" value="Eukaryota"/>
</dbReference>
<evidence type="ECO:0000256" key="1">
    <source>
        <dbReference type="SAM" id="Phobius"/>
    </source>
</evidence>
<name>A5DYP2_LODEL</name>
<gene>
    <name evidence="2" type="ORF">LELG_02479</name>
</gene>
<dbReference type="Proteomes" id="UP000001996">
    <property type="component" value="Unassembled WGS sequence"/>
</dbReference>
<keyword evidence="3" id="KW-1185">Reference proteome</keyword>
<evidence type="ECO:0000313" key="3">
    <source>
        <dbReference type="Proteomes" id="UP000001996"/>
    </source>
</evidence>
<dbReference type="EMBL" id="CH981526">
    <property type="protein sequence ID" value="EDK44300.1"/>
    <property type="molecule type" value="Genomic_DNA"/>
</dbReference>
<evidence type="ECO:0000313" key="2">
    <source>
        <dbReference type="EMBL" id="EDK44300.1"/>
    </source>
</evidence>
<protein>
    <submittedName>
        <fullName evidence="2">Uncharacterized protein</fullName>
    </submittedName>
</protein>
<reference evidence="2 3" key="1">
    <citation type="journal article" date="2009" name="Nature">
        <title>Evolution of pathogenicity and sexual reproduction in eight Candida genomes.</title>
        <authorList>
            <person name="Butler G."/>
            <person name="Rasmussen M.D."/>
            <person name="Lin M.F."/>
            <person name="Santos M.A."/>
            <person name="Sakthikumar S."/>
            <person name="Munro C.A."/>
            <person name="Rheinbay E."/>
            <person name="Grabherr M."/>
            <person name="Forche A."/>
            <person name="Reedy J.L."/>
            <person name="Agrafioti I."/>
            <person name="Arnaud M.B."/>
            <person name="Bates S."/>
            <person name="Brown A.J."/>
            <person name="Brunke S."/>
            <person name="Costanzo M.C."/>
            <person name="Fitzpatrick D.A."/>
            <person name="de Groot P.W."/>
            <person name="Harris D."/>
            <person name="Hoyer L.L."/>
            <person name="Hube B."/>
            <person name="Klis F.M."/>
            <person name="Kodira C."/>
            <person name="Lennard N."/>
            <person name="Logue M.E."/>
            <person name="Martin R."/>
            <person name="Neiman A.M."/>
            <person name="Nikolaou E."/>
            <person name="Quail M.A."/>
            <person name="Quinn J."/>
            <person name="Santos M.C."/>
            <person name="Schmitzberger F.F."/>
            <person name="Sherlock G."/>
            <person name="Shah P."/>
            <person name="Silverstein K.A."/>
            <person name="Skrzypek M.S."/>
            <person name="Soll D."/>
            <person name="Staggs R."/>
            <person name="Stansfield I."/>
            <person name="Stumpf M.P."/>
            <person name="Sudbery P.E."/>
            <person name="Srikantha T."/>
            <person name="Zeng Q."/>
            <person name="Berman J."/>
            <person name="Berriman M."/>
            <person name="Heitman J."/>
            <person name="Gow N.A."/>
            <person name="Lorenz M.C."/>
            <person name="Birren B.W."/>
            <person name="Kellis M."/>
            <person name="Cuomo C.A."/>
        </authorList>
    </citation>
    <scope>NUCLEOTIDE SEQUENCE [LARGE SCALE GENOMIC DNA]</scope>
    <source>
        <strain evidence="3">ATCC 11503 / BCRC 21390 / CBS 2605 / JCM 1781 / NBRC 1676 / NRRL YB-4239</strain>
    </source>
</reference>
<keyword evidence="1" id="KW-1133">Transmembrane helix</keyword>
<sequence length="215" mass="24149">MISRTSLRSVQRIVRSGVLQNATAKQVNCAQLGSIRTIRNYSDKTILDLPTGKTITLADPNHPEYGDYKNPEPVLAQSRDPYAKYDDQQNRRNLNDPVNMDADLYDMWSPDYYDFVSDSEALKQNAIFFGLLFGVAGLVAYFQLNPEKPAMIRSFPYNGMAEALGSTSDENAPFYQAKVDHTAEKECGVLPQDVEQKSNTESYLKANDAFINTLK</sequence>
<dbReference type="HOGENOM" id="CLU_100674_2_0_1"/>
<organism evidence="2 3">
    <name type="scientific">Lodderomyces elongisporus (strain ATCC 11503 / CBS 2605 / JCM 1781 / NBRC 1676 / NRRL YB-4239)</name>
    <name type="common">Yeast</name>
    <name type="synonym">Saccharomyces elongisporus</name>
    <dbReference type="NCBI Taxonomy" id="379508"/>
    <lineage>
        <taxon>Eukaryota</taxon>
        <taxon>Fungi</taxon>
        <taxon>Dikarya</taxon>
        <taxon>Ascomycota</taxon>
        <taxon>Saccharomycotina</taxon>
        <taxon>Pichiomycetes</taxon>
        <taxon>Debaryomycetaceae</taxon>
        <taxon>Candida/Lodderomyces clade</taxon>
        <taxon>Lodderomyces</taxon>
    </lineage>
</organism>
<keyword evidence="1" id="KW-0812">Transmembrane</keyword>
<dbReference type="GeneID" id="5232943"/>
<dbReference type="PANTHER" id="PTHR12840:SF1">
    <property type="entry name" value="NADH DEHYDROGENASE [UBIQUINONE] 1 BETA SUBCOMPLEX SUBUNIT 8, MITOCHONDRIAL"/>
    <property type="match status" value="1"/>
</dbReference>
<dbReference type="InParanoid" id="A5DYP2"/>
<dbReference type="AlphaFoldDB" id="A5DYP2"/>
<dbReference type="GO" id="GO:0005739">
    <property type="term" value="C:mitochondrion"/>
    <property type="evidence" value="ECO:0007669"/>
    <property type="project" value="InterPro"/>
</dbReference>
<dbReference type="Pfam" id="PF05821">
    <property type="entry name" value="NDUF_B8"/>
    <property type="match status" value="1"/>
</dbReference>
<keyword evidence="1" id="KW-0472">Membrane</keyword>
<dbReference type="PANTHER" id="PTHR12840">
    <property type="entry name" value="NADH-UBIQUINONE OXIDOREDUCTASE ASHI SUBUNIT"/>
    <property type="match status" value="1"/>
</dbReference>
<dbReference type="KEGG" id="lel:PVL30_003318"/>
<dbReference type="OrthoDB" id="2014058at2759"/>
<dbReference type="OMA" id="DIWSPDY"/>
<feature type="transmembrane region" description="Helical" evidence="1">
    <location>
        <begin position="126"/>
        <end position="144"/>
    </location>
</feature>
<accession>A5DYP2</accession>
<dbReference type="STRING" id="379508.A5DYP2"/>
<proteinExistence type="predicted"/>
<dbReference type="InterPro" id="IPR008699">
    <property type="entry name" value="NDUFB8"/>
</dbReference>